<evidence type="ECO:0000256" key="9">
    <source>
        <dbReference type="ARBA" id="ARBA00023128"/>
    </source>
</evidence>
<comment type="similarity">
    <text evidence="2 12">Belongs to the YME2 family.</text>
</comment>
<evidence type="ECO:0000313" key="15">
    <source>
        <dbReference type="Proteomes" id="UP000095085"/>
    </source>
</evidence>
<evidence type="ECO:0000256" key="5">
    <source>
        <dbReference type="ARBA" id="ARBA00022692"/>
    </source>
</evidence>
<keyword evidence="7" id="KW-0809">Transit peptide</keyword>
<evidence type="ECO:0000256" key="2">
    <source>
        <dbReference type="ARBA" id="ARBA00010320"/>
    </source>
</evidence>
<dbReference type="InterPro" id="IPR035979">
    <property type="entry name" value="RBD_domain_sf"/>
</dbReference>
<dbReference type="SUPFAM" id="SSF54928">
    <property type="entry name" value="RNA-binding domain, RBD"/>
    <property type="match status" value="1"/>
</dbReference>
<dbReference type="OrthoDB" id="10267654at2759"/>
<evidence type="ECO:0000313" key="14">
    <source>
        <dbReference type="EMBL" id="ODV67660.1"/>
    </source>
</evidence>
<evidence type="ECO:0000256" key="8">
    <source>
        <dbReference type="ARBA" id="ARBA00022989"/>
    </source>
</evidence>
<comment type="subcellular location">
    <subcellularLocation>
        <location evidence="1 12">Mitochondrion inner membrane</location>
        <topology evidence="1 12">Single-pass membrane protein</topology>
    </subcellularLocation>
</comment>
<comment type="function">
    <text evidence="11 12">Plays a role in maintaining the mitochondrial genome and in controlling the mtDNA escape. Involved in the regulation of mtDNA nucleotide structure and number. May have a dispensable role in early maturation of pre-rRNA.</text>
</comment>
<dbReference type="InterPro" id="IPR018850">
    <property type="entry name" value="Mt_escape_2_C"/>
</dbReference>
<keyword evidence="9 12" id="KW-0496">Mitochondrion</keyword>
<keyword evidence="5" id="KW-0812">Transmembrane</keyword>
<dbReference type="InterPro" id="IPR039627">
    <property type="entry name" value="Yme2_C"/>
</dbReference>
<sequence>MYSRLSTRLLVPSRISVAKSRPQGFRYQLVRHYSWDVENLKQENNQIDTDNSAETTGVLEYQHQTETVLYFNHLYPFAISKLQFQKYFRFLLSSVQNRYTNEKVIEQVEKLTNTDTNPLPSDAKIVDLVPLKRDGGAFVKYQIPQNMTSKEFINQIESNIKENELDSHKNIFKFVQNLIWNNHPTAHQVKGVPWIEDLSRFPSSRIKVIFEGDPLTEEELYLLFRRYGLITDIIPPKADPFATIIFRGIKSAISAKNCVTGLSLNKGKTVLHLQYIPIKRVNYITDFIVNHQRISIPTILAIIATVAVLIFDPIRQFFIELKIGQTYSLEKYKDNEYVKVIYSPFQTVKGWITTGYNYIDDHLNSTCEEIIGLQQSSGDSEKINILWNERFERIKQLKLWIHENINTFMIIKGPKGSGKQEFVMEHTLGNDPVLGKKVLFIDCDNLAKSRSDNSLIQNFANQVGYFPIFTWTNSVSQFIDLGVQSVTGQKSGLSESKETQLKNILLLATQAIRSVGLSGFNDYQKATERRNRHNGEQVVIKEDDYLQQFPEEKPIIVIDKFMKKTDGNHDFIYKLLSDWTAQLIQSNLAHVIYITHDVGSIQHLTDSLPNQVFKTISLSDASEKSSQQYVINQLGNDFEAKHEIDTCLKPLGGRMLDLQAFVRRIKSGETPKDALNEMVSQAAEQVTTFFLNHTDNKEFNWSSAQIWTIMRLLSDKDEISFEEMNKCPLFKSSNETMMTLSTLEKNDLISLKRDKGILSSISTGRPLYKAAFQDLVGDEKIFKFYEVDYYTNLINIENTKIVKYEEEVNKISQLNDLSLLKERLNYLSDKIKGSTYKIIGYEERISKIEKTGHESKSILNKIF</sequence>
<accession>A0A1E4RKA8</accession>
<protein>
    <recommendedName>
        <fullName evidence="3 12">Mitochondrial escape protein 2</fullName>
    </recommendedName>
</protein>
<organism evidence="14 15">
    <name type="scientific">Hyphopichia burtonii NRRL Y-1933</name>
    <dbReference type="NCBI Taxonomy" id="984485"/>
    <lineage>
        <taxon>Eukaryota</taxon>
        <taxon>Fungi</taxon>
        <taxon>Dikarya</taxon>
        <taxon>Ascomycota</taxon>
        <taxon>Saccharomycotina</taxon>
        <taxon>Pichiomycetes</taxon>
        <taxon>Debaryomycetaceae</taxon>
        <taxon>Hyphopichia</taxon>
    </lineage>
</organism>
<keyword evidence="6 12" id="KW-0999">Mitochondrion inner membrane</keyword>
<evidence type="ECO:0000256" key="3">
    <source>
        <dbReference type="ARBA" id="ARBA00020222"/>
    </source>
</evidence>
<dbReference type="InterPro" id="IPR034260">
    <property type="entry name" value="Yme2_RRM"/>
</dbReference>
<dbReference type="GO" id="GO:0005743">
    <property type="term" value="C:mitochondrial inner membrane"/>
    <property type="evidence" value="ECO:0007669"/>
    <property type="project" value="UniProtKB-SubCell"/>
</dbReference>
<keyword evidence="10" id="KW-0472">Membrane</keyword>
<gene>
    <name evidence="14" type="ORF">HYPBUDRAFT_107076</name>
</gene>
<dbReference type="GeneID" id="30993070"/>
<dbReference type="Pfam" id="PF10443">
    <property type="entry name" value="RNA12"/>
    <property type="match status" value="1"/>
</dbReference>
<evidence type="ECO:0000256" key="12">
    <source>
        <dbReference type="RuleBase" id="RU367108"/>
    </source>
</evidence>
<dbReference type="CDD" id="cd12433">
    <property type="entry name" value="RRM_Yme2p_like"/>
    <property type="match status" value="1"/>
</dbReference>
<keyword evidence="12" id="KW-0694">RNA-binding</keyword>
<dbReference type="GO" id="GO:0006397">
    <property type="term" value="P:mRNA processing"/>
    <property type="evidence" value="ECO:0007669"/>
    <property type="project" value="UniProtKB-UniRule"/>
</dbReference>
<dbReference type="RefSeq" id="XP_020076727.1">
    <property type="nucleotide sequence ID" value="XM_020218520.1"/>
</dbReference>
<evidence type="ECO:0000256" key="4">
    <source>
        <dbReference type="ARBA" id="ARBA00022664"/>
    </source>
</evidence>
<dbReference type="GO" id="GO:0003723">
    <property type="term" value="F:RNA binding"/>
    <property type="evidence" value="ECO:0007669"/>
    <property type="project" value="UniProtKB-UniRule"/>
</dbReference>
<dbReference type="EMBL" id="KV454540">
    <property type="protein sequence ID" value="ODV67660.1"/>
    <property type="molecule type" value="Genomic_DNA"/>
</dbReference>
<dbReference type="InterPro" id="IPR012677">
    <property type="entry name" value="Nucleotide-bd_a/b_plait_sf"/>
</dbReference>
<dbReference type="InterPro" id="IPR027417">
    <property type="entry name" value="P-loop_NTPase"/>
</dbReference>
<evidence type="ECO:0000259" key="13">
    <source>
        <dbReference type="Pfam" id="PF10443"/>
    </source>
</evidence>
<evidence type="ECO:0000256" key="10">
    <source>
        <dbReference type="ARBA" id="ARBA00023136"/>
    </source>
</evidence>
<name>A0A1E4RKA8_9ASCO</name>
<dbReference type="AlphaFoldDB" id="A0A1E4RKA8"/>
<evidence type="ECO:0000256" key="6">
    <source>
        <dbReference type="ARBA" id="ARBA00022792"/>
    </source>
</evidence>
<dbReference type="PANTHER" id="PTHR32198:SF2">
    <property type="entry name" value="MITOCHONDRIAL ESCAPE PROTEIN 2"/>
    <property type="match status" value="1"/>
</dbReference>
<evidence type="ECO:0000256" key="1">
    <source>
        <dbReference type="ARBA" id="ARBA00004434"/>
    </source>
</evidence>
<proteinExistence type="inferred from homology"/>
<dbReference type="STRING" id="984485.A0A1E4RKA8"/>
<evidence type="ECO:0000256" key="7">
    <source>
        <dbReference type="ARBA" id="ARBA00022946"/>
    </source>
</evidence>
<keyword evidence="4 12" id="KW-0507">mRNA processing</keyword>
<feature type="domain" description="Mitochondrial escape protein 2 C-terminal" evidence="13">
    <location>
        <begin position="390"/>
        <end position="814"/>
    </location>
</feature>
<dbReference type="Proteomes" id="UP000095085">
    <property type="component" value="Unassembled WGS sequence"/>
</dbReference>
<reference evidence="15" key="1">
    <citation type="submission" date="2016-05" db="EMBL/GenBank/DDBJ databases">
        <title>Comparative genomics of biotechnologically important yeasts.</title>
        <authorList>
            <consortium name="DOE Joint Genome Institute"/>
            <person name="Riley R."/>
            <person name="Haridas S."/>
            <person name="Wolfe K.H."/>
            <person name="Lopes M.R."/>
            <person name="Hittinger C.T."/>
            <person name="Goker M."/>
            <person name="Salamov A."/>
            <person name="Wisecaver J."/>
            <person name="Long T.M."/>
            <person name="Aerts A.L."/>
            <person name="Barry K."/>
            <person name="Choi C."/>
            <person name="Clum A."/>
            <person name="Coughlan A.Y."/>
            <person name="Deshpande S."/>
            <person name="Douglass A.P."/>
            <person name="Hanson S.J."/>
            <person name="Klenk H.-P."/>
            <person name="Labutti K."/>
            <person name="Lapidus A."/>
            <person name="Lindquist E."/>
            <person name="Lipzen A."/>
            <person name="Meier-Kolthoff J.P."/>
            <person name="Ohm R.A."/>
            <person name="Otillar R.P."/>
            <person name="Pangilinan J."/>
            <person name="Peng Y."/>
            <person name="Rokas A."/>
            <person name="Rosa C.A."/>
            <person name="Scheuner C."/>
            <person name="Sibirny A.A."/>
            <person name="Slot J.C."/>
            <person name="Stielow J.B."/>
            <person name="Sun H."/>
            <person name="Kurtzman C.P."/>
            <person name="Blackwell M."/>
            <person name="Grigoriev I.V."/>
            <person name="Jeffries T.W."/>
        </authorList>
    </citation>
    <scope>NUCLEOTIDE SEQUENCE [LARGE SCALE GENOMIC DNA]</scope>
    <source>
        <strain evidence="15">NRRL Y-1933</strain>
    </source>
</reference>
<keyword evidence="8" id="KW-1133">Transmembrane helix</keyword>
<dbReference type="PANTHER" id="PTHR32198">
    <property type="entry name" value="MITOCHONDRIAL ESCAPE PROTEIN 2"/>
    <property type="match status" value="1"/>
</dbReference>
<dbReference type="Gene3D" id="3.30.70.330">
    <property type="match status" value="1"/>
</dbReference>
<evidence type="ECO:0000256" key="11">
    <source>
        <dbReference type="ARBA" id="ARBA00025276"/>
    </source>
</evidence>
<dbReference type="SUPFAM" id="SSF52540">
    <property type="entry name" value="P-loop containing nucleoside triphosphate hydrolases"/>
    <property type="match status" value="1"/>
</dbReference>
<keyword evidence="15" id="KW-1185">Reference proteome</keyword>